<dbReference type="RefSeq" id="WP_271010930.1">
    <property type="nucleotide sequence ID" value="NZ_JAQIFT010000010.1"/>
</dbReference>
<sequence length="268" mass="30913">MRKRKHTNDCLLRLLNLCASISFVLLIGLFAVYFLTERPQVYTEEQLANLTENLTGKKMKQEVVSDQVVTEDISGKSQLSQEEELASQQDNDKFPNQNNIQSENDISIEQESTDEVSSTINVDQLVEGGGNTQSIDKAEISKQVEETREQPTDEKYEQVPIYDAYVLMLDDHIVNQMEGVYNNGRIDYQNIVNKMFSNLSLSDQLKLLNMILSKVQNININEVWNMIKDGIDEEDSKKLQELVQENFTLEELDELYMYYQSMEIADNQ</sequence>
<comment type="caution">
    <text evidence="3">The sequence shown here is derived from an EMBL/GenBank/DDBJ whole genome shotgun (WGS) entry which is preliminary data.</text>
</comment>
<evidence type="ECO:0000256" key="1">
    <source>
        <dbReference type="SAM" id="MobiDB-lite"/>
    </source>
</evidence>
<keyword evidence="2" id="KW-0812">Transmembrane</keyword>
<evidence type="ECO:0000313" key="3">
    <source>
        <dbReference type="EMBL" id="MDA3730247.1"/>
    </source>
</evidence>
<protein>
    <submittedName>
        <fullName evidence="3">Uncharacterized protein</fullName>
    </submittedName>
</protein>
<feature type="region of interest" description="Disordered" evidence="1">
    <location>
        <begin position="74"/>
        <end position="99"/>
    </location>
</feature>
<reference evidence="3" key="1">
    <citation type="journal article" date="2023" name="Int. J. Syst. Evol. Microbiol.">
        <title>&lt;i&gt;Holtiella tumoricola&lt;/i&gt; gen. nov. sp. nov., isolated from a human clinical sample.</title>
        <authorList>
            <person name="Allen-Vercoe E."/>
            <person name="Daigneault M.C."/>
            <person name="Vancuren S.J."/>
            <person name="Cochrane K."/>
            <person name="O'Neal L.L."/>
            <person name="Sankaranarayanan K."/>
            <person name="Lawson P.A."/>
        </authorList>
    </citation>
    <scope>NUCLEOTIDE SEQUENCE</scope>
    <source>
        <strain evidence="3">CC70A</strain>
    </source>
</reference>
<evidence type="ECO:0000313" key="4">
    <source>
        <dbReference type="Proteomes" id="UP001169242"/>
    </source>
</evidence>
<gene>
    <name evidence="3" type="ORF">PBV87_01840</name>
</gene>
<dbReference type="EMBL" id="JAQIFT010000010">
    <property type="protein sequence ID" value="MDA3730247.1"/>
    <property type="molecule type" value="Genomic_DNA"/>
</dbReference>
<keyword evidence="2" id="KW-0472">Membrane</keyword>
<organism evidence="3 4">
    <name type="scientific">Holtiella tumoricola</name>
    <dbReference type="NCBI Taxonomy" id="3018743"/>
    <lineage>
        <taxon>Bacteria</taxon>
        <taxon>Bacillati</taxon>
        <taxon>Bacillota</taxon>
        <taxon>Clostridia</taxon>
        <taxon>Lachnospirales</taxon>
        <taxon>Cellulosilyticaceae</taxon>
        <taxon>Holtiella</taxon>
    </lineage>
</organism>
<dbReference type="Proteomes" id="UP001169242">
    <property type="component" value="Unassembled WGS sequence"/>
</dbReference>
<dbReference type="AlphaFoldDB" id="A0AA42IYY7"/>
<accession>A0AA42IYY7</accession>
<name>A0AA42IYY7_9FIRM</name>
<keyword evidence="4" id="KW-1185">Reference proteome</keyword>
<feature type="transmembrane region" description="Helical" evidence="2">
    <location>
        <begin position="12"/>
        <end position="35"/>
    </location>
</feature>
<proteinExistence type="predicted"/>
<evidence type="ECO:0000256" key="2">
    <source>
        <dbReference type="SAM" id="Phobius"/>
    </source>
</evidence>
<keyword evidence="2" id="KW-1133">Transmembrane helix</keyword>